<evidence type="ECO:0000256" key="7">
    <source>
        <dbReference type="ARBA" id="ARBA00023152"/>
    </source>
</evidence>
<comment type="cofactor">
    <cofactor evidence="11">
        <name>Zn(2+)</name>
        <dbReference type="ChEBI" id="CHEBI:29105"/>
    </cofactor>
    <text evidence="11">Binds 2 Zn(2+) ions per subunit. One is catalytic and the other provides a structural contribution.</text>
</comment>
<feature type="binding site" evidence="11">
    <location>
        <position position="84"/>
    </location>
    <ligand>
        <name>Zn(2+)</name>
        <dbReference type="ChEBI" id="CHEBI:29105"/>
        <label>1</label>
        <note>catalytic</note>
    </ligand>
</feature>
<dbReference type="CDD" id="cd00947">
    <property type="entry name" value="TBP_aldolase_IIB"/>
    <property type="match status" value="1"/>
</dbReference>
<dbReference type="Gene3D" id="3.20.20.70">
    <property type="entry name" value="Aldolase class I"/>
    <property type="match status" value="1"/>
</dbReference>
<evidence type="ECO:0000256" key="10">
    <source>
        <dbReference type="PIRSR" id="PIRSR001359-2"/>
    </source>
</evidence>
<evidence type="ECO:0000256" key="12">
    <source>
        <dbReference type="RuleBase" id="RU365019"/>
    </source>
</evidence>
<evidence type="ECO:0000313" key="13">
    <source>
        <dbReference type="EMBL" id="RVT53892.1"/>
    </source>
</evidence>
<feature type="binding site" evidence="10">
    <location>
        <begin position="233"/>
        <end position="235"/>
    </location>
    <ligand>
        <name>dihydroxyacetone phosphate</name>
        <dbReference type="ChEBI" id="CHEBI:57642"/>
    </ligand>
</feature>
<dbReference type="Pfam" id="PF01116">
    <property type="entry name" value="F_bP_aldolase"/>
    <property type="match status" value="1"/>
</dbReference>
<comment type="pathway">
    <text evidence="3 12">Carbohydrate degradation; glycolysis; D-glyceraldehyde 3-phosphate and glycerone phosphate from D-glucose: step 4/4.</text>
</comment>
<proteinExistence type="inferred from homology"/>
<keyword evidence="6 11" id="KW-0862">Zinc</keyword>
<dbReference type="GO" id="GO:0008270">
    <property type="term" value="F:zinc ion binding"/>
    <property type="evidence" value="ECO:0007669"/>
    <property type="project" value="InterPro"/>
</dbReference>
<dbReference type="UniPathway" id="UPA00109">
    <property type="reaction ID" value="UER00183"/>
</dbReference>
<evidence type="ECO:0000313" key="14">
    <source>
        <dbReference type="Proteomes" id="UP000288178"/>
    </source>
</evidence>
<dbReference type="GO" id="GO:0004332">
    <property type="term" value="F:fructose-bisphosphate aldolase activity"/>
    <property type="evidence" value="ECO:0007669"/>
    <property type="project" value="UniProtKB-EC"/>
</dbReference>
<dbReference type="FunFam" id="3.20.20.70:FF:000111">
    <property type="entry name" value="Fructose-1,6-bisphosphate aldolase"/>
    <property type="match status" value="1"/>
</dbReference>
<keyword evidence="8 12" id="KW-0456">Lyase</keyword>
<evidence type="ECO:0000256" key="3">
    <source>
        <dbReference type="ARBA" id="ARBA00004714"/>
    </source>
</evidence>
<protein>
    <recommendedName>
        <fullName evidence="12">Fructose-1,6-bisphosphate aldolase</fullName>
        <shortName evidence="12">FBP aldolase</shortName>
        <ecNumber evidence="12">4.1.2.13</ecNumber>
    </recommendedName>
</protein>
<evidence type="ECO:0000256" key="6">
    <source>
        <dbReference type="ARBA" id="ARBA00022833"/>
    </source>
</evidence>
<name>A0A437K0Q7_9BURK</name>
<feature type="binding site" evidence="11">
    <location>
        <position position="232"/>
    </location>
    <ligand>
        <name>Zn(2+)</name>
        <dbReference type="ChEBI" id="CHEBI:29105"/>
        <label>1</label>
        <note>catalytic</note>
    </ligand>
</feature>
<dbReference type="PROSITE" id="PS00806">
    <property type="entry name" value="ALDOLASE_CLASS_II_2"/>
    <property type="match status" value="1"/>
</dbReference>
<dbReference type="PROSITE" id="PS00602">
    <property type="entry name" value="ALDOLASE_CLASS_II_1"/>
    <property type="match status" value="1"/>
</dbReference>
<feature type="binding site" evidence="11">
    <location>
        <position position="105"/>
    </location>
    <ligand>
        <name>Zn(2+)</name>
        <dbReference type="ChEBI" id="CHEBI:29105"/>
        <label>2</label>
    </ligand>
</feature>
<evidence type="ECO:0000256" key="5">
    <source>
        <dbReference type="ARBA" id="ARBA00022723"/>
    </source>
</evidence>
<comment type="function">
    <text evidence="2 12">Catalyzes the aldol condensation of dihydroxyacetone phosphate (DHAP or glycerone-phosphate) with glyceraldehyde 3-phosphate (G3P) to form fructose 1,6-bisphosphate (FBP) in gluconeogenesis and the reverse reaction in glycolysis.</text>
</comment>
<dbReference type="Proteomes" id="UP000288178">
    <property type="component" value="Unassembled WGS sequence"/>
</dbReference>
<feature type="binding site" evidence="11">
    <location>
        <position position="198"/>
    </location>
    <ligand>
        <name>Zn(2+)</name>
        <dbReference type="ChEBI" id="CHEBI:29105"/>
        <label>1</label>
        <note>catalytic</note>
    </ligand>
</feature>
<dbReference type="PANTHER" id="PTHR30304">
    <property type="entry name" value="D-TAGATOSE-1,6-BISPHOSPHATE ALDOLASE"/>
    <property type="match status" value="1"/>
</dbReference>
<dbReference type="GO" id="GO:0006096">
    <property type="term" value="P:glycolytic process"/>
    <property type="evidence" value="ECO:0007669"/>
    <property type="project" value="UniProtKB-UniPathway"/>
</dbReference>
<dbReference type="InterPro" id="IPR013785">
    <property type="entry name" value="Aldolase_TIM"/>
</dbReference>
<feature type="binding site" evidence="10">
    <location>
        <position position="199"/>
    </location>
    <ligand>
        <name>dihydroxyacetone phosphate</name>
        <dbReference type="ChEBI" id="CHEBI:57642"/>
    </ligand>
</feature>
<keyword evidence="5 11" id="KW-0479">Metal-binding</keyword>
<dbReference type="NCBIfam" id="TIGR00167">
    <property type="entry name" value="cbbA"/>
    <property type="match status" value="1"/>
</dbReference>
<evidence type="ECO:0000256" key="1">
    <source>
        <dbReference type="ARBA" id="ARBA00000441"/>
    </source>
</evidence>
<dbReference type="InterPro" id="IPR050246">
    <property type="entry name" value="Class_II_FBP_aldolase"/>
</dbReference>
<comment type="cofactor">
    <cofactor evidence="12">
        <name>Zn(2+)</name>
        <dbReference type="ChEBI" id="CHEBI:29105"/>
    </cofactor>
    <text evidence="12">One is catalytic and the other provides a structural contribution.</text>
</comment>
<comment type="caution">
    <text evidence="13">The sequence shown here is derived from an EMBL/GenBank/DDBJ whole genome shotgun (WGS) entry which is preliminary data.</text>
</comment>
<evidence type="ECO:0000256" key="11">
    <source>
        <dbReference type="PIRSR" id="PIRSR001359-3"/>
    </source>
</evidence>
<dbReference type="EMBL" id="SACT01000001">
    <property type="protein sequence ID" value="RVT53892.1"/>
    <property type="molecule type" value="Genomic_DNA"/>
</dbReference>
<comment type="similarity">
    <text evidence="4 12">Belongs to the class II fructose-bisphosphate aldolase family.</text>
</comment>
<dbReference type="AlphaFoldDB" id="A0A437K0Q7"/>
<dbReference type="SUPFAM" id="SSF51569">
    <property type="entry name" value="Aldolase"/>
    <property type="match status" value="1"/>
</dbReference>
<accession>A0A437K0Q7</accession>
<dbReference type="OrthoDB" id="9803995at2"/>
<gene>
    <name evidence="13" type="ORF">ENE75_03140</name>
</gene>
<comment type="catalytic activity">
    <reaction evidence="1 12">
        <text>beta-D-fructose 1,6-bisphosphate = D-glyceraldehyde 3-phosphate + dihydroxyacetone phosphate</text>
        <dbReference type="Rhea" id="RHEA:14729"/>
        <dbReference type="ChEBI" id="CHEBI:32966"/>
        <dbReference type="ChEBI" id="CHEBI:57642"/>
        <dbReference type="ChEBI" id="CHEBI:59776"/>
        <dbReference type="EC" id="4.1.2.13"/>
    </reaction>
</comment>
<evidence type="ECO:0000256" key="8">
    <source>
        <dbReference type="ARBA" id="ARBA00023239"/>
    </source>
</evidence>
<dbReference type="InterPro" id="IPR000771">
    <property type="entry name" value="FBA_II"/>
</dbReference>
<dbReference type="NCBIfam" id="TIGR01521">
    <property type="entry name" value="FruBisAldo_II_B"/>
    <property type="match status" value="1"/>
</dbReference>
<dbReference type="RefSeq" id="WP_128195516.1">
    <property type="nucleotide sequence ID" value="NZ_SACT01000001.1"/>
</dbReference>
<dbReference type="InterPro" id="IPR006412">
    <property type="entry name" value="Fruct_bisP_Calv"/>
</dbReference>
<evidence type="ECO:0000256" key="2">
    <source>
        <dbReference type="ARBA" id="ARBA00002181"/>
    </source>
</evidence>
<feature type="binding site" evidence="10">
    <location>
        <begin position="275"/>
        <end position="278"/>
    </location>
    <ligand>
        <name>dihydroxyacetone phosphate</name>
        <dbReference type="ChEBI" id="CHEBI:57642"/>
    </ligand>
</feature>
<dbReference type="EC" id="4.1.2.13" evidence="12"/>
<keyword evidence="7 12" id="KW-0324">Glycolysis</keyword>
<keyword evidence="14" id="KW-1185">Reference proteome</keyword>
<dbReference type="PANTHER" id="PTHR30304:SF0">
    <property type="entry name" value="D-TAGATOSE-1,6-BISPHOSPHATE ALDOLASE SUBUNIT GATY-RELATED"/>
    <property type="match status" value="1"/>
</dbReference>
<sequence>MAFVSLRQVLDHAAEHGYGVPAFNVNNLEQVQAIMEAAQATQSPVILQASAGARKYAGEAYLRHLILAAVETHPDIPVVLHQDHGASPAVCVQAIRSGFTSVMMDGSLKADAKTPAPYDYNVEVTRTVCEIAHAVGVSVEGELGCLGSLESGQAGEEDGVGAEGTLSHDQLLTDPQEAKAFVAATGVDALAIAIGTSHGAYKFTRPPTGDILAIDRIAAIHAAIPDTHLVMHGSSSVPQEWLAIIREYGGELPETYGVPVEEIRRGIASGVRKVNIDTDIRLAMTGAMRQLFATKRSEFDPRKALEAARTAAQGVCAQRFEAFGCAGMAAKIKPLPLEKMAPRYR</sequence>
<feature type="binding site" evidence="11">
    <location>
        <position position="142"/>
    </location>
    <ligand>
        <name>Zn(2+)</name>
        <dbReference type="ChEBI" id="CHEBI:29105"/>
        <label>2</label>
    </ligand>
</feature>
<dbReference type="PIRSF" id="PIRSF001359">
    <property type="entry name" value="F_bP_aldolase_II"/>
    <property type="match status" value="1"/>
</dbReference>
<organism evidence="13 14">
    <name type="scientific">Rubrivivax albus</name>
    <dbReference type="NCBI Taxonomy" id="2499835"/>
    <lineage>
        <taxon>Bacteria</taxon>
        <taxon>Pseudomonadati</taxon>
        <taxon>Pseudomonadota</taxon>
        <taxon>Betaproteobacteria</taxon>
        <taxon>Burkholderiales</taxon>
        <taxon>Sphaerotilaceae</taxon>
        <taxon>Rubrivivax</taxon>
    </lineage>
</organism>
<evidence type="ECO:0000256" key="9">
    <source>
        <dbReference type="PIRSR" id="PIRSR001359-1"/>
    </source>
</evidence>
<evidence type="ECO:0000256" key="4">
    <source>
        <dbReference type="ARBA" id="ARBA00005812"/>
    </source>
</evidence>
<reference evidence="13 14" key="1">
    <citation type="submission" date="2019-01" db="EMBL/GenBank/DDBJ databases">
        <authorList>
            <person name="Chen W.-M."/>
        </authorList>
    </citation>
    <scope>NUCLEOTIDE SEQUENCE [LARGE SCALE GENOMIC DNA]</scope>
    <source>
        <strain evidence="13 14">ICH-3</strain>
    </source>
</reference>
<feature type="active site" description="Proton donor" evidence="9">
    <location>
        <position position="83"/>
    </location>
</feature>